<dbReference type="AlphaFoldDB" id="A0A9D2EFW3"/>
<feature type="compositionally biased region" description="Basic and acidic residues" evidence="3">
    <location>
        <begin position="91"/>
        <end position="104"/>
    </location>
</feature>
<sequence>MSTDSTTGLELKDSIYAFVASKPQLTYTENGDARLYFKAGQRHRHFDPEAGWQNQPTTFHDVVAFKGAAQFGIEHLREKDRFIAQGSLREYTNKHTSEREEQFEATRFLPATPPSKNTAGRAPRRTLERQSQSREAASAGAPQIEQAQRRAPQSQHATPHIGL</sequence>
<dbReference type="GO" id="GO:0003697">
    <property type="term" value="F:single-stranded DNA binding"/>
    <property type="evidence" value="ECO:0007669"/>
    <property type="project" value="InterPro"/>
</dbReference>
<evidence type="ECO:0000256" key="2">
    <source>
        <dbReference type="PROSITE-ProRule" id="PRU00252"/>
    </source>
</evidence>
<evidence type="ECO:0000313" key="5">
    <source>
        <dbReference type="Proteomes" id="UP000824037"/>
    </source>
</evidence>
<dbReference type="Pfam" id="PF00436">
    <property type="entry name" value="SSB"/>
    <property type="match status" value="1"/>
</dbReference>
<comment type="caution">
    <text evidence="4">The sequence shown here is derived from an EMBL/GenBank/DDBJ whole genome shotgun (WGS) entry which is preliminary data.</text>
</comment>
<dbReference type="InterPro" id="IPR000424">
    <property type="entry name" value="Primosome_PriB/ssb"/>
</dbReference>
<feature type="region of interest" description="Disordered" evidence="3">
    <location>
        <begin position="91"/>
        <end position="163"/>
    </location>
</feature>
<dbReference type="PROSITE" id="PS50935">
    <property type="entry name" value="SSB"/>
    <property type="match status" value="1"/>
</dbReference>
<reference evidence="4" key="1">
    <citation type="journal article" date="2021" name="PeerJ">
        <title>Extensive microbial diversity within the chicken gut microbiome revealed by metagenomics and culture.</title>
        <authorList>
            <person name="Gilroy R."/>
            <person name="Ravi A."/>
            <person name="Getino M."/>
            <person name="Pursley I."/>
            <person name="Horton D.L."/>
            <person name="Alikhan N.F."/>
            <person name="Baker D."/>
            <person name="Gharbi K."/>
            <person name="Hall N."/>
            <person name="Watson M."/>
            <person name="Adriaenssens E.M."/>
            <person name="Foster-Nyarko E."/>
            <person name="Jarju S."/>
            <person name="Secka A."/>
            <person name="Antonio M."/>
            <person name="Oren A."/>
            <person name="Chaudhuri R.R."/>
            <person name="La Ragione R."/>
            <person name="Hildebrand F."/>
            <person name="Pallen M.J."/>
        </authorList>
    </citation>
    <scope>NUCLEOTIDE SEQUENCE</scope>
    <source>
        <strain evidence="4">ChiGjej4B4-7305</strain>
    </source>
</reference>
<dbReference type="EMBL" id="DXBY01000224">
    <property type="protein sequence ID" value="HIZ36717.1"/>
    <property type="molecule type" value="Genomic_DNA"/>
</dbReference>
<name>A0A9D2EFW3_9MICO</name>
<dbReference type="Gene3D" id="2.40.50.140">
    <property type="entry name" value="Nucleic acid-binding proteins"/>
    <property type="match status" value="1"/>
</dbReference>
<organism evidence="4 5">
    <name type="scientific">Candidatus Ruania gallistercoris</name>
    <dbReference type="NCBI Taxonomy" id="2838746"/>
    <lineage>
        <taxon>Bacteria</taxon>
        <taxon>Bacillati</taxon>
        <taxon>Actinomycetota</taxon>
        <taxon>Actinomycetes</taxon>
        <taxon>Micrococcales</taxon>
        <taxon>Ruaniaceae</taxon>
        <taxon>Ruania</taxon>
    </lineage>
</organism>
<evidence type="ECO:0000256" key="3">
    <source>
        <dbReference type="SAM" id="MobiDB-lite"/>
    </source>
</evidence>
<keyword evidence="1 2" id="KW-0238">DNA-binding</keyword>
<dbReference type="SUPFAM" id="SSF50249">
    <property type="entry name" value="Nucleic acid-binding proteins"/>
    <property type="match status" value="1"/>
</dbReference>
<evidence type="ECO:0000313" key="4">
    <source>
        <dbReference type="EMBL" id="HIZ36717.1"/>
    </source>
</evidence>
<protein>
    <submittedName>
        <fullName evidence="4">Single-stranded DNA-binding protein</fullName>
    </submittedName>
</protein>
<accession>A0A9D2EFW3</accession>
<gene>
    <name evidence="4" type="ORF">H9815_13145</name>
</gene>
<evidence type="ECO:0000256" key="1">
    <source>
        <dbReference type="ARBA" id="ARBA00023125"/>
    </source>
</evidence>
<proteinExistence type="predicted"/>
<reference evidence="4" key="2">
    <citation type="submission" date="2021-04" db="EMBL/GenBank/DDBJ databases">
        <authorList>
            <person name="Gilroy R."/>
        </authorList>
    </citation>
    <scope>NUCLEOTIDE SEQUENCE</scope>
    <source>
        <strain evidence="4">ChiGjej4B4-7305</strain>
    </source>
</reference>
<dbReference type="InterPro" id="IPR012340">
    <property type="entry name" value="NA-bd_OB-fold"/>
</dbReference>
<dbReference type="Proteomes" id="UP000824037">
    <property type="component" value="Unassembled WGS sequence"/>
</dbReference>